<dbReference type="OrthoDB" id="5135119at2759"/>
<accession>A0A179I752</accession>
<protein>
    <recommendedName>
        <fullName evidence="4">Phospholipase C</fullName>
    </recommendedName>
</protein>
<evidence type="ECO:0000313" key="3">
    <source>
        <dbReference type="Proteomes" id="UP000243081"/>
    </source>
</evidence>
<dbReference type="OMA" id="LKPWHIN"/>
<organism evidence="2 3">
    <name type="scientific">Cordyceps confragosa</name>
    <name type="common">Lecanicillium lecanii</name>
    <dbReference type="NCBI Taxonomy" id="2714763"/>
    <lineage>
        <taxon>Eukaryota</taxon>
        <taxon>Fungi</taxon>
        <taxon>Dikarya</taxon>
        <taxon>Ascomycota</taxon>
        <taxon>Pezizomycotina</taxon>
        <taxon>Sordariomycetes</taxon>
        <taxon>Hypocreomycetidae</taxon>
        <taxon>Hypocreales</taxon>
        <taxon>Cordycipitaceae</taxon>
        <taxon>Akanthomyces</taxon>
    </lineage>
</organism>
<dbReference type="AlphaFoldDB" id="A0A179I752"/>
<evidence type="ECO:0000313" key="2">
    <source>
        <dbReference type="EMBL" id="OAQ97323.1"/>
    </source>
</evidence>
<dbReference type="InterPro" id="IPR007312">
    <property type="entry name" value="Phosphoesterase"/>
</dbReference>
<comment type="caution">
    <text evidence="2">The sequence shown here is derived from an EMBL/GenBank/DDBJ whole genome shotgun (WGS) entry which is preliminary data.</text>
</comment>
<feature type="non-terminal residue" evidence="2">
    <location>
        <position position="1"/>
    </location>
</feature>
<gene>
    <name evidence="2" type="ORF">LLEC1_00069</name>
</gene>
<dbReference type="PANTHER" id="PTHR31956:SF1">
    <property type="entry name" value="NON-SPECIFIC PHOSPHOLIPASE C1"/>
    <property type="match status" value="1"/>
</dbReference>
<evidence type="ECO:0000256" key="1">
    <source>
        <dbReference type="ARBA" id="ARBA00022801"/>
    </source>
</evidence>
<evidence type="ECO:0008006" key="4">
    <source>
        <dbReference type="Google" id="ProtNLM"/>
    </source>
</evidence>
<keyword evidence="3" id="KW-1185">Reference proteome</keyword>
<reference evidence="2 3" key="1">
    <citation type="submission" date="2016-03" db="EMBL/GenBank/DDBJ databases">
        <title>Fine-scale spatial genetic structure of a fungal parasite of coffee scale insects.</title>
        <authorList>
            <person name="Jackson D."/>
            <person name="Zemenick K.A."/>
            <person name="Malloure B."/>
            <person name="Quandt C.A."/>
            <person name="James T.Y."/>
        </authorList>
    </citation>
    <scope>NUCLEOTIDE SEQUENCE [LARGE SCALE GENOMIC DNA]</scope>
    <source>
        <strain evidence="2 3">UM487</strain>
    </source>
</reference>
<dbReference type="PANTHER" id="PTHR31956">
    <property type="entry name" value="NON-SPECIFIC PHOSPHOLIPASE C4-RELATED"/>
    <property type="match status" value="1"/>
</dbReference>
<dbReference type="Gene3D" id="3.40.720.10">
    <property type="entry name" value="Alkaline Phosphatase, subunit A"/>
    <property type="match status" value="2"/>
</dbReference>
<sequence>RLSSMRPTTSQLWASLAASAVQATSLADVKHIVLFMQENRAFDHYFGTMAGVRGFGDPNVQVNDDGYSVFEQTPANTLVPRQMANTENGTHTLKPWHINYLGGEWKESTQCMGGGDNGWSTMHTAYNGGLGNQWIQADEGYGMGYFKRQDIATHFDIAEGWTLLDMNTQSVLAATDPNRIMWMSGSINIPGSPTNPDGEGGLIIDNNATPGCEQPKINCFPFVWKTFPEYLEDAGVSWQVWQDFDNFEDNMLAYFEQYQKAANGSALRNKGNSYPGLDAFYDAAKSGTLPQVSIIVGPQELAEHPPNMPIDGAWLQKQVVDAVTGSPAYNETILIVSYDEQGGWMDHVVPMVAPKDTPGEWLNIESLGGESPVGPGWRAPRYIISPWTRGGNVFTEPSDHTSDIMFIEAWAKANGYDVETPNITPWRRKHMSNLVNAFDFRHTDYSVPPIASVRMPETDPSKAWSGNLSLGSLDGPWVGPARCLQEHAIGNRPPIPYGEKNAKQDMSSLVEDGFKTMRGQLTEGRYVVFETDGFALTNLGGIVGISSGNRKHDKIEQRWILHSLADYGNQFYLQSAKDKKYIRAGGTLTSDKKKAQTLTIDYHADTAGYTLKAGGGKRAVTVERSTRRTRTKREVNWSGGGTQFTAYAVSYKS</sequence>
<dbReference type="Proteomes" id="UP000243081">
    <property type="component" value="Unassembled WGS sequence"/>
</dbReference>
<dbReference type="Pfam" id="PF04185">
    <property type="entry name" value="Phosphoesterase"/>
    <property type="match status" value="1"/>
</dbReference>
<name>A0A179I752_CORDF</name>
<keyword evidence="1" id="KW-0378">Hydrolase</keyword>
<dbReference type="CDD" id="cd16014">
    <property type="entry name" value="PLC"/>
    <property type="match status" value="1"/>
</dbReference>
<proteinExistence type="predicted"/>
<dbReference type="GO" id="GO:0042578">
    <property type="term" value="F:phosphoric ester hydrolase activity"/>
    <property type="evidence" value="ECO:0007669"/>
    <property type="project" value="UniProtKB-ARBA"/>
</dbReference>
<dbReference type="EMBL" id="LUKN01003529">
    <property type="protein sequence ID" value="OAQ97323.1"/>
    <property type="molecule type" value="Genomic_DNA"/>
</dbReference>
<dbReference type="InterPro" id="IPR017850">
    <property type="entry name" value="Alkaline_phosphatase_core_sf"/>
</dbReference>